<feature type="transmembrane region" description="Helical" evidence="8">
    <location>
        <begin position="118"/>
        <end position="141"/>
    </location>
</feature>
<dbReference type="Pfam" id="PF00664">
    <property type="entry name" value="ABC_membrane"/>
    <property type="match status" value="1"/>
</dbReference>
<dbReference type="Proteomes" id="UP000529637">
    <property type="component" value="Unassembled WGS sequence"/>
</dbReference>
<keyword evidence="2" id="KW-1003">Cell membrane</keyword>
<dbReference type="PANTHER" id="PTHR24221:SF632">
    <property type="entry name" value="ATP-DEPENDENT LIPID A-CORE FLIPPASE"/>
    <property type="match status" value="1"/>
</dbReference>
<dbReference type="GO" id="GO:0140359">
    <property type="term" value="F:ABC-type transporter activity"/>
    <property type="evidence" value="ECO:0007669"/>
    <property type="project" value="InterPro"/>
</dbReference>
<dbReference type="InterPro" id="IPR027417">
    <property type="entry name" value="P-loop_NTPase"/>
</dbReference>
<evidence type="ECO:0000256" key="6">
    <source>
        <dbReference type="ARBA" id="ARBA00022989"/>
    </source>
</evidence>
<keyword evidence="6 8" id="KW-1133">Transmembrane helix</keyword>
<keyword evidence="7 8" id="KW-0472">Membrane</keyword>
<dbReference type="EMBL" id="JABWMJ010000002">
    <property type="protein sequence ID" value="NUZ05332.1"/>
    <property type="molecule type" value="Genomic_DNA"/>
</dbReference>
<protein>
    <submittedName>
        <fullName evidence="11">ABC transporter ATP-binding protein</fullName>
    </submittedName>
</protein>
<evidence type="ECO:0000256" key="1">
    <source>
        <dbReference type="ARBA" id="ARBA00004651"/>
    </source>
</evidence>
<organism evidence="11 12">
    <name type="scientific">Piscinibacter koreensis</name>
    <dbReference type="NCBI Taxonomy" id="2742824"/>
    <lineage>
        <taxon>Bacteria</taxon>
        <taxon>Pseudomonadati</taxon>
        <taxon>Pseudomonadota</taxon>
        <taxon>Betaproteobacteria</taxon>
        <taxon>Burkholderiales</taxon>
        <taxon>Sphaerotilaceae</taxon>
        <taxon>Piscinibacter</taxon>
    </lineage>
</organism>
<feature type="transmembrane region" description="Helical" evidence="8">
    <location>
        <begin position="54"/>
        <end position="72"/>
    </location>
</feature>
<dbReference type="Gene3D" id="1.20.1560.10">
    <property type="entry name" value="ABC transporter type 1, transmembrane domain"/>
    <property type="match status" value="1"/>
</dbReference>
<evidence type="ECO:0000313" key="12">
    <source>
        <dbReference type="Proteomes" id="UP000529637"/>
    </source>
</evidence>
<evidence type="ECO:0000256" key="4">
    <source>
        <dbReference type="ARBA" id="ARBA00022741"/>
    </source>
</evidence>
<comment type="subcellular location">
    <subcellularLocation>
        <location evidence="1">Cell membrane</location>
        <topology evidence="1">Multi-pass membrane protein</topology>
    </subcellularLocation>
</comment>
<feature type="transmembrane region" description="Helical" evidence="8">
    <location>
        <begin position="20"/>
        <end position="42"/>
    </location>
</feature>
<dbReference type="SUPFAM" id="SSF90123">
    <property type="entry name" value="ABC transporter transmembrane region"/>
    <property type="match status" value="1"/>
</dbReference>
<dbReference type="InterPro" id="IPR011527">
    <property type="entry name" value="ABC1_TM_dom"/>
</dbReference>
<dbReference type="PROSITE" id="PS50929">
    <property type="entry name" value="ABC_TM1F"/>
    <property type="match status" value="1"/>
</dbReference>
<dbReference type="SMART" id="SM00382">
    <property type="entry name" value="AAA"/>
    <property type="match status" value="1"/>
</dbReference>
<dbReference type="PROSITE" id="PS00211">
    <property type="entry name" value="ABC_TRANSPORTER_1"/>
    <property type="match status" value="1"/>
</dbReference>
<dbReference type="InterPro" id="IPR003593">
    <property type="entry name" value="AAA+_ATPase"/>
</dbReference>
<dbReference type="FunFam" id="3.40.50.300:FF:000218">
    <property type="entry name" value="Multidrug ABC transporter ATP-binding protein"/>
    <property type="match status" value="1"/>
</dbReference>
<dbReference type="InterPro" id="IPR017871">
    <property type="entry name" value="ABC_transporter-like_CS"/>
</dbReference>
<dbReference type="GO" id="GO:0034040">
    <property type="term" value="F:ATPase-coupled lipid transmembrane transporter activity"/>
    <property type="evidence" value="ECO:0007669"/>
    <property type="project" value="TreeGrafter"/>
</dbReference>
<dbReference type="Pfam" id="PF00005">
    <property type="entry name" value="ABC_tran"/>
    <property type="match status" value="1"/>
</dbReference>
<keyword evidence="4" id="KW-0547">Nucleotide-binding</keyword>
<dbReference type="SUPFAM" id="SSF52540">
    <property type="entry name" value="P-loop containing nucleoside triphosphate hydrolases"/>
    <property type="match status" value="1"/>
</dbReference>
<evidence type="ECO:0000256" key="2">
    <source>
        <dbReference type="ARBA" id="ARBA00022475"/>
    </source>
</evidence>
<evidence type="ECO:0000259" key="9">
    <source>
        <dbReference type="PROSITE" id="PS50893"/>
    </source>
</evidence>
<keyword evidence="5 11" id="KW-0067">ATP-binding</keyword>
<proteinExistence type="predicted"/>
<feature type="domain" description="ABC transmembrane type-1" evidence="10">
    <location>
        <begin position="31"/>
        <end position="304"/>
    </location>
</feature>
<keyword evidence="12" id="KW-1185">Reference proteome</keyword>
<evidence type="ECO:0000259" key="10">
    <source>
        <dbReference type="PROSITE" id="PS50929"/>
    </source>
</evidence>
<dbReference type="InterPro" id="IPR039421">
    <property type="entry name" value="Type_1_exporter"/>
</dbReference>
<feature type="transmembrane region" description="Helical" evidence="8">
    <location>
        <begin position="247"/>
        <end position="265"/>
    </location>
</feature>
<dbReference type="Gene3D" id="3.40.50.300">
    <property type="entry name" value="P-loop containing nucleotide triphosphate hydrolases"/>
    <property type="match status" value="1"/>
</dbReference>
<sequence length="589" mass="63339">MLASRTLPFLLSQVARRPLQFGTLLTIVISATCCAVAAQYAMKLIVDQMTDDRRAAQIWQFVGVFVGLIAVESTLWRLGGWLGCRTVVGVGVAVRLDLFRHLAGHPMQYFANQMSGALGSRVTATAGAVGGLLGSLTWHVIPPCVDFIGAVVVLFSIEPAMAYALVASAAAVASTVTLFGSRGRPLHHAYAEQSARVSGDLVDTVANMWAVKSFAARDREYRRLQQAFGIEAAAQRASWLHTEKARVLHDVCLWLMAGGMLVWAVQGWRNGNNTPGDVVIVSALTFRILHGSRDLALALVGVAQNSAVIREMLDAIGGPHRVDDPAEPADFVPRGGSIRLHKVWYGYDPAMPVFRGLDLHIPAGQRVGVIGPSGAGKSTLLALIQRLDDVTSGQVWIDRQCVKDVRQDSLRSAIAVVPQDVALFHRSILENIRYGRPDASIDEVMTAARDAQCDDFIQCLPQGYDTLVGERGVCLSGGQRQRIGIARAFLKNAPILLLDEATSSLDSASEREIQIALARLMRGKTVVAVAHRLATVASFDRVLVIANGCVVEDGPPAVLQHQGGPYETLWRLQVAGAQDDGNASQGLAT</sequence>
<dbReference type="GO" id="GO:0005886">
    <property type="term" value="C:plasma membrane"/>
    <property type="evidence" value="ECO:0007669"/>
    <property type="project" value="UniProtKB-SubCell"/>
</dbReference>
<dbReference type="InterPro" id="IPR003439">
    <property type="entry name" value="ABC_transporter-like_ATP-bd"/>
</dbReference>
<evidence type="ECO:0000256" key="7">
    <source>
        <dbReference type="ARBA" id="ARBA00023136"/>
    </source>
</evidence>
<dbReference type="GO" id="GO:0005524">
    <property type="term" value="F:ATP binding"/>
    <property type="evidence" value="ECO:0007669"/>
    <property type="project" value="UniProtKB-KW"/>
</dbReference>
<accession>A0A7Y6NLK9</accession>
<comment type="caution">
    <text evidence="11">The sequence shown here is derived from an EMBL/GenBank/DDBJ whole genome shotgun (WGS) entry which is preliminary data.</text>
</comment>
<keyword evidence="3 8" id="KW-0812">Transmembrane</keyword>
<evidence type="ECO:0000313" key="11">
    <source>
        <dbReference type="EMBL" id="NUZ05332.1"/>
    </source>
</evidence>
<dbReference type="PROSITE" id="PS50893">
    <property type="entry name" value="ABC_TRANSPORTER_2"/>
    <property type="match status" value="1"/>
</dbReference>
<evidence type="ECO:0000256" key="8">
    <source>
        <dbReference type="SAM" id="Phobius"/>
    </source>
</evidence>
<dbReference type="PANTHER" id="PTHR24221">
    <property type="entry name" value="ATP-BINDING CASSETTE SUB-FAMILY B"/>
    <property type="match status" value="1"/>
</dbReference>
<evidence type="ECO:0000256" key="3">
    <source>
        <dbReference type="ARBA" id="ARBA00022692"/>
    </source>
</evidence>
<gene>
    <name evidence="11" type="ORF">HQN59_06110</name>
</gene>
<dbReference type="InterPro" id="IPR036640">
    <property type="entry name" value="ABC1_TM_sf"/>
</dbReference>
<dbReference type="AlphaFoldDB" id="A0A7Y6NLK9"/>
<feature type="transmembrane region" description="Helical" evidence="8">
    <location>
        <begin position="161"/>
        <end position="180"/>
    </location>
</feature>
<dbReference type="CDD" id="cd07346">
    <property type="entry name" value="ABC_6TM_exporters"/>
    <property type="match status" value="1"/>
</dbReference>
<dbReference type="GO" id="GO:0016887">
    <property type="term" value="F:ATP hydrolysis activity"/>
    <property type="evidence" value="ECO:0007669"/>
    <property type="project" value="InterPro"/>
</dbReference>
<name>A0A7Y6NLK9_9BURK</name>
<feature type="domain" description="ABC transporter" evidence="9">
    <location>
        <begin position="338"/>
        <end position="572"/>
    </location>
</feature>
<reference evidence="11 12" key="1">
    <citation type="submission" date="2020-06" db="EMBL/GenBank/DDBJ databases">
        <title>Schlegella sp. ID0723 isolated from air conditioner.</title>
        <authorList>
            <person name="Kim D.Y."/>
            <person name="Kim D.-U."/>
        </authorList>
    </citation>
    <scope>NUCLEOTIDE SEQUENCE [LARGE SCALE GENOMIC DNA]</scope>
    <source>
        <strain evidence="11 12">ID0723</strain>
    </source>
</reference>
<evidence type="ECO:0000256" key="5">
    <source>
        <dbReference type="ARBA" id="ARBA00022840"/>
    </source>
</evidence>